<dbReference type="EMBL" id="CM003609">
    <property type="protein sequence ID" value="KYP63287.1"/>
    <property type="molecule type" value="Genomic_DNA"/>
</dbReference>
<accession>A0A151T8C1</accession>
<evidence type="ECO:0000313" key="1">
    <source>
        <dbReference type="EMBL" id="KYP63287.1"/>
    </source>
</evidence>
<dbReference type="Gramene" id="C.cajan_17343.t">
    <property type="protein sequence ID" value="C.cajan_17343.t"/>
    <property type="gene ID" value="C.cajan_17343"/>
</dbReference>
<dbReference type="Proteomes" id="UP000075243">
    <property type="component" value="Chromosome 7"/>
</dbReference>
<evidence type="ECO:0000313" key="2">
    <source>
        <dbReference type="Proteomes" id="UP000075243"/>
    </source>
</evidence>
<dbReference type="AlphaFoldDB" id="A0A151T8C1"/>
<gene>
    <name evidence="1" type="ORF">KK1_017856</name>
</gene>
<reference evidence="1 2" key="1">
    <citation type="journal article" date="2012" name="Nat. Biotechnol.">
        <title>Draft genome sequence of pigeonpea (Cajanus cajan), an orphan legume crop of resource-poor farmers.</title>
        <authorList>
            <person name="Varshney R.K."/>
            <person name="Chen W."/>
            <person name="Li Y."/>
            <person name="Bharti A.K."/>
            <person name="Saxena R.K."/>
            <person name="Schlueter J.A."/>
            <person name="Donoghue M.T."/>
            <person name="Azam S."/>
            <person name="Fan G."/>
            <person name="Whaley A.M."/>
            <person name="Farmer A.D."/>
            <person name="Sheridan J."/>
            <person name="Iwata A."/>
            <person name="Tuteja R."/>
            <person name="Penmetsa R.V."/>
            <person name="Wu W."/>
            <person name="Upadhyaya H.D."/>
            <person name="Yang S.P."/>
            <person name="Shah T."/>
            <person name="Saxena K.B."/>
            <person name="Michael T."/>
            <person name="McCombie W.R."/>
            <person name="Yang B."/>
            <person name="Zhang G."/>
            <person name="Yang H."/>
            <person name="Wang J."/>
            <person name="Spillane C."/>
            <person name="Cook D.R."/>
            <person name="May G.D."/>
            <person name="Xu X."/>
            <person name="Jackson S.A."/>
        </authorList>
    </citation>
    <scope>NUCLEOTIDE SEQUENCE [LARGE SCALE GENOMIC DNA]</scope>
    <source>
        <strain evidence="2">cv. Asha</strain>
    </source>
</reference>
<sequence>MDVKSNFLNEIIEREVYVRQPYGFENPNFKKFLSLCRYASRLDKHIETKYHFIYDYIQKEIFDIKFIGSHHQ</sequence>
<evidence type="ECO:0008006" key="3">
    <source>
        <dbReference type="Google" id="ProtNLM"/>
    </source>
</evidence>
<proteinExistence type="predicted"/>
<name>A0A151T8C1_CAJCA</name>
<organism evidence="1 2">
    <name type="scientific">Cajanus cajan</name>
    <name type="common">Pigeon pea</name>
    <name type="synonym">Cajanus indicus</name>
    <dbReference type="NCBI Taxonomy" id="3821"/>
    <lineage>
        <taxon>Eukaryota</taxon>
        <taxon>Viridiplantae</taxon>
        <taxon>Streptophyta</taxon>
        <taxon>Embryophyta</taxon>
        <taxon>Tracheophyta</taxon>
        <taxon>Spermatophyta</taxon>
        <taxon>Magnoliopsida</taxon>
        <taxon>eudicotyledons</taxon>
        <taxon>Gunneridae</taxon>
        <taxon>Pentapetalae</taxon>
        <taxon>rosids</taxon>
        <taxon>fabids</taxon>
        <taxon>Fabales</taxon>
        <taxon>Fabaceae</taxon>
        <taxon>Papilionoideae</taxon>
        <taxon>50 kb inversion clade</taxon>
        <taxon>NPAAA clade</taxon>
        <taxon>indigoferoid/millettioid clade</taxon>
        <taxon>Phaseoleae</taxon>
        <taxon>Cajanus</taxon>
    </lineage>
</organism>
<keyword evidence="2" id="KW-1185">Reference proteome</keyword>
<protein>
    <recommendedName>
        <fullName evidence="3">Retrovirus-related Pol polyprotein from transposon TNT 1-94</fullName>
    </recommendedName>
</protein>